<dbReference type="Proteomes" id="UP000002384">
    <property type="component" value="Chromosome"/>
</dbReference>
<evidence type="ECO:0000313" key="2">
    <source>
        <dbReference type="EMBL" id="ACK71529.1"/>
    </source>
</evidence>
<feature type="domain" description="GAF" evidence="1">
    <location>
        <begin position="23"/>
        <end position="176"/>
    </location>
</feature>
<proteinExistence type="predicted"/>
<organism evidence="2 3">
    <name type="scientific">Gloeothece citriformis (strain PCC 7424)</name>
    <name type="common">Cyanothece sp. (strain PCC 7424)</name>
    <dbReference type="NCBI Taxonomy" id="65393"/>
    <lineage>
        <taxon>Bacteria</taxon>
        <taxon>Bacillati</taxon>
        <taxon>Cyanobacteriota</taxon>
        <taxon>Cyanophyceae</taxon>
        <taxon>Oscillatoriophycideae</taxon>
        <taxon>Chroococcales</taxon>
        <taxon>Aphanothecaceae</taxon>
        <taxon>Gloeothece</taxon>
        <taxon>Gloeothece citriformis</taxon>
    </lineage>
</organism>
<dbReference type="InterPro" id="IPR029016">
    <property type="entry name" value="GAF-like_dom_sf"/>
</dbReference>
<gene>
    <name evidence="2" type="ordered locus">PCC7424_3127</name>
</gene>
<dbReference type="SMART" id="SM00065">
    <property type="entry name" value="GAF"/>
    <property type="match status" value="1"/>
</dbReference>
<dbReference type="HOGENOM" id="CLU_1076542_0_0_3"/>
<dbReference type="eggNOG" id="COG2203">
    <property type="taxonomic scope" value="Bacteria"/>
</dbReference>
<keyword evidence="3" id="KW-1185">Reference proteome</keyword>
<dbReference type="KEGG" id="cyc:PCC7424_3127"/>
<dbReference type="InterPro" id="IPR003018">
    <property type="entry name" value="GAF"/>
</dbReference>
<dbReference type="Pfam" id="PF01590">
    <property type="entry name" value="GAF"/>
    <property type="match status" value="1"/>
</dbReference>
<dbReference type="OrthoDB" id="337251at2"/>
<evidence type="ECO:0000259" key="1">
    <source>
        <dbReference type="SMART" id="SM00065"/>
    </source>
</evidence>
<accession>B7KBH3</accession>
<dbReference type="EMBL" id="CP001291">
    <property type="protein sequence ID" value="ACK71529.1"/>
    <property type="molecule type" value="Genomic_DNA"/>
</dbReference>
<dbReference type="AlphaFoldDB" id="B7KBH3"/>
<name>B7KBH3_GLOC7</name>
<evidence type="ECO:0000313" key="3">
    <source>
        <dbReference type="Proteomes" id="UP000002384"/>
    </source>
</evidence>
<sequence length="258" mass="28899">MENQSTFIYKLLEVSSLLETTNNLEESLRDLASSVAYILEAQRCSIMLISELEQQEDNQYYIQVFTHYGNLPPSAYQEVTLLNKGIAGYVAATGQPLLIKDITQSPFLSAARYPQENNPSLICAPIVIKKQVLGVINVSCPTQKPCFDEKDLQLLKVFTQSTAKTLHIAQLQAMLKSRFVTMAVVNQLEDTPVSESISIHPNPTLLAKLVAKSFFRELTNSGFGPNQIIEISTEVLNLLQNTLNRHKQRLTKGEDVRE</sequence>
<protein>
    <submittedName>
        <fullName evidence="2">Putative GAF sensor protein</fullName>
    </submittedName>
</protein>
<dbReference type="RefSeq" id="WP_015955126.1">
    <property type="nucleotide sequence ID" value="NC_011729.1"/>
</dbReference>
<dbReference type="Gene3D" id="3.30.450.40">
    <property type="match status" value="1"/>
</dbReference>
<dbReference type="SUPFAM" id="SSF55781">
    <property type="entry name" value="GAF domain-like"/>
    <property type="match status" value="1"/>
</dbReference>
<reference evidence="3" key="1">
    <citation type="journal article" date="2011" name="MBio">
        <title>Novel metabolic attributes of the genus Cyanothece, comprising a group of unicellular nitrogen-fixing Cyanobacteria.</title>
        <authorList>
            <person name="Bandyopadhyay A."/>
            <person name="Elvitigala T."/>
            <person name="Welsh E."/>
            <person name="Stockel J."/>
            <person name="Liberton M."/>
            <person name="Min H."/>
            <person name="Sherman L.A."/>
            <person name="Pakrasi H.B."/>
        </authorList>
    </citation>
    <scope>NUCLEOTIDE SEQUENCE [LARGE SCALE GENOMIC DNA]</scope>
    <source>
        <strain evidence="3">PCC 7424</strain>
    </source>
</reference>
<dbReference type="STRING" id="65393.PCC7424_3127"/>